<dbReference type="EMBL" id="JYDI01000184">
    <property type="protein sequence ID" value="KRY49175.1"/>
    <property type="molecule type" value="Genomic_DNA"/>
</dbReference>
<accession>A0A0V1CIZ7</accession>
<evidence type="ECO:0000313" key="2">
    <source>
        <dbReference type="Proteomes" id="UP000054653"/>
    </source>
</evidence>
<dbReference type="Proteomes" id="UP000054653">
    <property type="component" value="Unassembled WGS sequence"/>
</dbReference>
<dbReference type="AlphaFoldDB" id="A0A0V1CIZ7"/>
<name>A0A0V1CIZ7_TRIBR</name>
<protein>
    <submittedName>
        <fullName evidence="1">Uncharacterized protein</fullName>
    </submittedName>
</protein>
<proteinExistence type="predicted"/>
<keyword evidence="2" id="KW-1185">Reference proteome</keyword>
<organism evidence="1 2">
    <name type="scientific">Trichinella britovi</name>
    <name type="common">Parasitic roundworm</name>
    <dbReference type="NCBI Taxonomy" id="45882"/>
    <lineage>
        <taxon>Eukaryota</taxon>
        <taxon>Metazoa</taxon>
        <taxon>Ecdysozoa</taxon>
        <taxon>Nematoda</taxon>
        <taxon>Enoplea</taxon>
        <taxon>Dorylaimia</taxon>
        <taxon>Trichinellida</taxon>
        <taxon>Trichinellidae</taxon>
        <taxon>Trichinella</taxon>
    </lineage>
</organism>
<evidence type="ECO:0000313" key="1">
    <source>
        <dbReference type="EMBL" id="KRY49175.1"/>
    </source>
</evidence>
<gene>
    <name evidence="1" type="ORF">T03_4257</name>
</gene>
<reference evidence="1 2" key="1">
    <citation type="submission" date="2015-01" db="EMBL/GenBank/DDBJ databases">
        <title>Evolution of Trichinella species and genotypes.</title>
        <authorList>
            <person name="Korhonen P.K."/>
            <person name="Edoardo P."/>
            <person name="Giuseppe L.R."/>
            <person name="Gasser R.B."/>
        </authorList>
    </citation>
    <scope>NUCLEOTIDE SEQUENCE [LARGE SCALE GENOMIC DNA]</scope>
    <source>
        <strain evidence="1">ISS120</strain>
    </source>
</reference>
<comment type="caution">
    <text evidence="1">The sequence shown here is derived from an EMBL/GenBank/DDBJ whole genome shotgun (WGS) entry which is preliminary data.</text>
</comment>
<sequence length="62" mass="7243">MTTVIQYRESEMASSNGECEENAVRGLRIMVFEKRRRCVTKVQVRAATTYIQYLSTFQFEDA</sequence>